<evidence type="ECO:0000259" key="1">
    <source>
        <dbReference type="Pfam" id="PF03432"/>
    </source>
</evidence>
<evidence type="ECO:0000313" key="3">
    <source>
        <dbReference type="Proteomes" id="UP000647339"/>
    </source>
</evidence>
<keyword evidence="3" id="KW-1185">Reference proteome</keyword>
<dbReference type="InterPro" id="IPR005094">
    <property type="entry name" value="Endonuclease_MobA/VirD2"/>
</dbReference>
<reference evidence="3" key="1">
    <citation type="journal article" date="2019" name="Int. J. Syst. Evol. Microbiol.">
        <title>The Global Catalogue of Microorganisms (GCM) 10K type strain sequencing project: providing services to taxonomists for standard genome sequencing and annotation.</title>
        <authorList>
            <consortium name="The Broad Institute Genomics Platform"/>
            <consortium name="The Broad Institute Genome Sequencing Center for Infectious Disease"/>
            <person name="Wu L."/>
            <person name="Ma J."/>
        </authorList>
    </citation>
    <scope>NUCLEOTIDE SEQUENCE [LARGE SCALE GENOMIC DNA]</scope>
    <source>
        <strain evidence="3">CGMCC 1.15407</strain>
    </source>
</reference>
<evidence type="ECO:0000313" key="2">
    <source>
        <dbReference type="EMBL" id="GGF44557.1"/>
    </source>
</evidence>
<sequence length="405" mass="45972">MVVRITTGKSIRGVLRYNENKVENGQATLLMASGFLQLDPDHKEKLQRLDKLIKMNKRTKTNALHISLNFSPDDKLDADTMKRIATEYMDRIGFGGQPYLVYLHHDAGHPHLHVATCNIDAKGRRLETHNLGRLLSEPARKQIEKDYGLVVAEEQGHRKRFLLQPLEPVEYGKKETKAAVTKAVQEVLYNYRFTSLGQMNAILGHFNVTAYQGEPGSRMHEKKGLVYSIVDRQGNRVGVPIKASELYERPTLSRLEKAFERNAKRTLEFRAPLKETVSKALWPSGCMEQFRKKLSKEGVGLVIRQNGEGRVYGLTYIDFVNRCVFNGSQLGKGLSAKGVQERFAALSRPCALEGPKETSIETSLLNFIPSLSRTEILDLLFQGAAYEPVPYPLKRKRKKRRRPKL</sequence>
<accession>A0ABQ1VAG4</accession>
<dbReference type="Proteomes" id="UP000647339">
    <property type="component" value="Unassembled WGS sequence"/>
</dbReference>
<protein>
    <submittedName>
        <fullName evidence="2">Relaxase</fullName>
    </submittedName>
</protein>
<organism evidence="2 3">
    <name type="scientific">Echinicola rosea</name>
    <dbReference type="NCBI Taxonomy" id="1807691"/>
    <lineage>
        <taxon>Bacteria</taxon>
        <taxon>Pseudomonadati</taxon>
        <taxon>Bacteroidota</taxon>
        <taxon>Cytophagia</taxon>
        <taxon>Cytophagales</taxon>
        <taxon>Cyclobacteriaceae</taxon>
        <taxon>Echinicola</taxon>
    </lineage>
</organism>
<dbReference type="RefSeq" id="WP_137404421.1">
    <property type="nucleotide sequence ID" value="NZ_BMIU01000021.1"/>
</dbReference>
<feature type="domain" description="MobA/VirD2-like nuclease" evidence="1">
    <location>
        <begin position="17"/>
        <end position="149"/>
    </location>
</feature>
<gene>
    <name evidence="2" type="ORF">GCM10011339_36310</name>
</gene>
<name>A0ABQ1VAG4_9BACT</name>
<dbReference type="EMBL" id="BMIU01000021">
    <property type="protein sequence ID" value="GGF44557.1"/>
    <property type="molecule type" value="Genomic_DNA"/>
</dbReference>
<comment type="caution">
    <text evidence="2">The sequence shown here is derived from an EMBL/GenBank/DDBJ whole genome shotgun (WGS) entry which is preliminary data.</text>
</comment>
<proteinExistence type="predicted"/>
<dbReference type="Pfam" id="PF03432">
    <property type="entry name" value="Relaxase"/>
    <property type="match status" value="1"/>
</dbReference>